<feature type="transmembrane region" description="Helical" evidence="1">
    <location>
        <begin position="107"/>
        <end position="126"/>
    </location>
</feature>
<dbReference type="Gene3D" id="2.40.30.100">
    <property type="entry name" value="AF2212/PG0164-like"/>
    <property type="match status" value="1"/>
</dbReference>
<keyword evidence="3" id="KW-1185">Reference proteome</keyword>
<protein>
    <submittedName>
        <fullName evidence="2">DUF1905 domain-containing protein</fullName>
    </submittedName>
</protein>
<dbReference type="InterPro" id="IPR037079">
    <property type="entry name" value="AF2212/PG0164-like_sf"/>
</dbReference>
<dbReference type="EMBL" id="SMMX01000003">
    <property type="protein sequence ID" value="TDA22838.1"/>
    <property type="molecule type" value="Genomic_DNA"/>
</dbReference>
<dbReference type="Proteomes" id="UP000295710">
    <property type="component" value="Unassembled WGS sequence"/>
</dbReference>
<keyword evidence="1" id="KW-1133">Transmembrane helix</keyword>
<dbReference type="AlphaFoldDB" id="A0A4R4FH59"/>
<keyword evidence="1" id="KW-0812">Transmembrane</keyword>
<dbReference type="Pfam" id="PF08922">
    <property type="entry name" value="DUF1905"/>
    <property type="match status" value="1"/>
</dbReference>
<sequence length="129" mass="14664">MTDSDACSDTCVKGFVYDFKFTAKPFQYSTSADMIGWTIVLLPKAISIDIRENFKWLEEGWGRMKVNVKVGASEWRTSIWFDTKHDTYLLPLNAKIRKKENICFRHIGGVAMVNIIALTMPIIIGINGI</sequence>
<evidence type="ECO:0000256" key="1">
    <source>
        <dbReference type="SAM" id="Phobius"/>
    </source>
</evidence>
<gene>
    <name evidence="2" type="ORF">E1963_04055</name>
</gene>
<name>A0A4R4FH59_9FIRM</name>
<accession>A0A4R4FH59</accession>
<dbReference type="SUPFAM" id="SSF141694">
    <property type="entry name" value="AF2212/PG0164-like"/>
    <property type="match status" value="1"/>
</dbReference>
<comment type="caution">
    <text evidence="2">The sequence shown here is derived from an EMBL/GenBank/DDBJ whole genome shotgun (WGS) entry which is preliminary data.</text>
</comment>
<keyword evidence="1" id="KW-0472">Membrane</keyword>
<reference evidence="2 3" key="1">
    <citation type="journal article" date="2016" name="Nat. Microbiol.">
        <title>The Mouse Intestinal Bacterial Collection (miBC) provides host-specific insight into cultured diversity and functional potential of the gut microbiota.</title>
        <authorList>
            <person name="Lagkouvardos I."/>
            <person name="Pukall R."/>
            <person name="Abt B."/>
            <person name="Foesel B.U."/>
            <person name="Meier-Kolthoff J.P."/>
            <person name="Kumar N."/>
            <person name="Bresciani A."/>
            <person name="Martinez I."/>
            <person name="Just S."/>
            <person name="Ziegler C."/>
            <person name="Brugiroux S."/>
            <person name="Garzetti D."/>
            <person name="Wenning M."/>
            <person name="Bui T.P."/>
            <person name="Wang J."/>
            <person name="Hugenholtz F."/>
            <person name="Plugge C.M."/>
            <person name="Peterson D.A."/>
            <person name="Hornef M.W."/>
            <person name="Baines J.F."/>
            <person name="Smidt H."/>
            <person name="Walter J."/>
            <person name="Kristiansen K."/>
            <person name="Nielsen H.B."/>
            <person name="Haller D."/>
            <person name="Overmann J."/>
            <person name="Stecher B."/>
            <person name="Clavel T."/>
        </authorList>
    </citation>
    <scope>NUCLEOTIDE SEQUENCE [LARGE SCALE GENOMIC DNA]</scope>
    <source>
        <strain evidence="2 3">DSM 28560</strain>
    </source>
</reference>
<evidence type="ECO:0000313" key="3">
    <source>
        <dbReference type="Proteomes" id="UP000295710"/>
    </source>
</evidence>
<proteinExistence type="predicted"/>
<organism evidence="2 3">
    <name type="scientific">Extibacter muris</name>
    <dbReference type="NCBI Taxonomy" id="1796622"/>
    <lineage>
        <taxon>Bacteria</taxon>
        <taxon>Bacillati</taxon>
        <taxon>Bacillota</taxon>
        <taxon>Clostridia</taxon>
        <taxon>Lachnospirales</taxon>
        <taxon>Lachnospiraceae</taxon>
        <taxon>Extibacter</taxon>
    </lineage>
</organism>
<evidence type="ECO:0000313" key="2">
    <source>
        <dbReference type="EMBL" id="TDA22838.1"/>
    </source>
</evidence>
<dbReference type="InterPro" id="IPR015018">
    <property type="entry name" value="DUF1905"/>
</dbReference>